<organism evidence="1 2">
    <name type="scientific">Paramecium sonneborni</name>
    <dbReference type="NCBI Taxonomy" id="65129"/>
    <lineage>
        <taxon>Eukaryota</taxon>
        <taxon>Sar</taxon>
        <taxon>Alveolata</taxon>
        <taxon>Ciliophora</taxon>
        <taxon>Intramacronucleata</taxon>
        <taxon>Oligohymenophorea</taxon>
        <taxon>Peniculida</taxon>
        <taxon>Parameciidae</taxon>
        <taxon>Paramecium</taxon>
    </lineage>
</organism>
<name>A0A8S1M0P7_9CILI</name>
<dbReference type="OrthoDB" id="301946at2759"/>
<keyword evidence="2" id="KW-1185">Reference proteome</keyword>
<proteinExistence type="predicted"/>
<accession>A0A8S1M0P7</accession>
<dbReference type="Proteomes" id="UP000692954">
    <property type="component" value="Unassembled WGS sequence"/>
</dbReference>
<dbReference type="AlphaFoldDB" id="A0A8S1M0P7"/>
<gene>
    <name evidence="1" type="ORF">PSON_ATCC_30995.1.T0300295</name>
</gene>
<sequence length="309" mass="36481">MKSQRKSLIKDIQAHCPLILNEPVGIVQPFCRKLYTKPQNDWKNVEQYLKLREMKCDKNLALLYSSKKNCRIDKPIPQVKNKLKIHSTKSIDKKNMTRKIIQQCQMNKTKQYACVDTNLQKMQQIQDKSAQEYQSYLSKHFEDSRVMNRAISFNLSSQSPIQLFQKLRNMNKNSVIYRQNQQNDLNQNKQDNSKNIKIETTMRSSEEQSRLEISPTTLCDDGQNHRIKNKLKSLICPISQNQITKTKQLSLPYFSKNQLQIKKNQFFVTNQDCENNHSLDNNSNINSLIQKKTSMFSREMKRFRISTEY</sequence>
<protein>
    <submittedName>
        <fullName evidence="1">Uncharacterized protein</fullName>
    </submittedName>
</protein>
<evidence type="ECO:0000313" key="2">
    <source>
        <dbReference type="Proteomes" id="UP000692954"/>
    </source>
</evidence>
<dbReference type="EMBL" id="CAJJDN010000030">
    <property type="protein sequence ID" value="CAD8073367.1"/>
    <property type="molecule type" value="Genomic_DNA"/>
</dbReference>
<comment type="caution">
    <text evidence="1">The sequence shown here is derived from an EMBL/GenBank/DDBJ whole genome shotgun (WGS) entry which is preliminary data.</text>
</comment>
<reference evidence="1" key="1">
    <citation type="submission" date="2021-01" db="EMBL/GenBank/DDBJ databases">
        <authorList>
            <consortium name="Genoscope - CEA"/>
            <person name="William W."/>
        </authorList>
    </citation>
    <scope>NUCLEOTIDE SEQUENCE</scope>
</reference>
<evidence type="ECO:0000313" key="1">
    <source>
        <dbReference type="EMBL" id="CAD8073367.1"/>
    </source>
</evidence>